<protein>
    <recommendedName>
        <fullName evidence="7">Fe2OG dioxygenase domain-containing protein</fullName>
    </recommendedName>
</protein>
<evidence type="ECO:0000256" key="6">
    <source>
        <dbReference type="SAM" id="MobiDB-lite"/>
    </source>
</evidence>
<dbReference type="EMBL" id="RBNJ01003805">
    <property type="protein sequence ID" value="RUS30502.1"/>
    <property type="molecule type" value="Genomic_DNA"/>
</dbReference>
<evidence type="ECO:0000256" key="2">
    <source>
        <dbReference type="ARBA" id="ARBA00022964"/>
    </source>
</evidence>
<keyword evidence="1 5" id="KW-0479">Metal-binding</keyword>
<dbReference type="AlphaFoldDB" id="A0A433QL42"/>
<reference evidence="8 9" key="1">
    <citation type="journal article" date="2018" name="New Phytol.">
        <title>Phylogenomics of Endogonaceae and evolution of mycorrhizas within Mucoromycota.</title>
        <authorList>
            <person name="Chang Y."/>
            <person name="Desiro A."/>
            <person name="Na H."/>
            <person name="Sandor L."/>
            <person name="Lipzen A."/>
            <person name="Clum A."/>
            <person name="Barry K."/>
            <person name="Grigoriev I.V."/>
            <person name="Martin F.M."/>
            <person name="Stajich J.E."/>
            <person name="Smith M.E."/>
            <person name="Bonito G."/>
            <person name="Spatafora J.W."/>
        </authorList>
    </citation>
    <scope>NUCLEOTIDE SEQUENCE [LARGE SCALE GENOMIC DNA]</scope>
    <source>
        <strain evidence="8 9">AD002</strain>
    </source>
</reference>
<dbReference type="InterPro" id="IPR027450">
    <property type="entry name" value="AlkB-like"/>
</dbReference>
<feature type="binding site" evidence="5">
    <location>
        <position position="318"/>
    </location>
    <ligand>
        <name>Fe cation</name>
        <dbReference type="ChEBI" id="CHEBI:24875"/>
        <note>catalytic</note>
    </ligand>
</feature>
<name>A0A433QL42_9FUNG</name>
<keyword evidence="2" id="KW-0223">Dioxygenase</keyword>
<feature type="region of interest" description="Disordered" evidence="6">
    <location>
        <begin position="183"/>
        <end position="227"/>
    </location>
</feature>
<accession>A0A433QL42</accession>
<keyword evidence="9" id="KW-1185">Reference proteome</keyword>
<dbReference type="GO" id="GO:0046872">
    <property type="term" value="F:metal ion binding"/>
    <property type="evidence" value="ECO:0007669"/>
    <property type="project" value="UniProtKB-KW"/>
</dbReference>
<feature type="binding site" evidence="5">
    <location>
        <position position="374"/>
    </location>
    <ligand>
        <name>Fe cation</name>
        <dbReference type="ChEBI" id="CHEBI:24875"/>
        <note>catalytic</note>
    </ligand>
</feature>
<dbReference type="PROSITE" id="PS51471">
    <property type="entry name" value="FE2OG_OXY"/>
    <property type="match status" value="1"/>
</dbReference>
<dbReference type="InterPro" id="IPR004574">
    <property type="entry name" value="Alkb"/>
</dbReference>
<keyword evidence="3" id="KW-0560">Oxidoreductase</keyword>
<evidence type="ECO:0000256" key="3">
    <source>
        <dbReference type="ARBA" id="ARBA00023002"/>
    </source>
</evidence>
<dbReference type="Gene3D" id="2.60.120.590">
    <property type="entry name" value="Alpha-ketoglutarate-dependent dioxygenase AlkB-like"/>
    <property type="match status" value="1"/>
</dbReference>
<feature type="compositionally biased region" description="Polar residues" evidence="6">
    <location>
        <begin position="15"/>
        <end position="29"/>
    </location>
</feature>
<proteinExistence type="predicted"/>
<keyword evidence="4 5" id="KW-0408">Iron</keyword>
<sequence>MQLTKRQQKLRALESSRNSAKKSNPTSYVNQAPFRYAERNFKSRSPPPDMTEVFDFANMDGNADVIKKRIVEVKLKSDLRGLCSLFGDSEETWRDQWDRAYVIKGVPGLVVIPNPFSPPAQRHLVRRCLRVHARHPNLSNLDTHYNMPLQGLWELVEREWRGNLKESDKDYFVSLKNIDTGGENGDSVYDEEEKDYPRQPDISSSPSLNDSQHATTPTLKLDPLPSPTVPVLSPRQLIRKLRWITLGYQYHWATKTYHLNRRVAFPEDVGDIATAVVKAVEGVGLDEEGWRNDYAGDDFRPQAGVINYYQLRDALMGHVDQSELNMQAPLVSVSLGHDCIYLMGGPTRDTKPVALRLRSGDIVVMTGESRTCFHGVPRILENTLPGHLAPEYWTHAETSEQVPDDDWRIFGEYISEARINLNVRQVFDREVGM</sequence>
<evidence type="ECO:0000313" key="8">
    <source>
        <dbReference type="EMBL" id="RUS30502.1"/>
    </source>
</evidence>
<dbReference type="InterPro" id="IPR005123">
    <property type="entry name" value="Oxoglu/Fe-dep_dioxygenase_dom"/>
</dbReference>
<dbReference type="InterPro" id="IPR037151">
    <property type="entry name" value="AlkB-like_sf"/>
</dbReference>
<dbReference type="GO" id="GO:0005737">
    <property type="term" value="C:cytoplasm"/>
    <property type="evidence" value="ECO:0007669"/>
    <property type="project" value="TreeGrafter"/>
</dbReference>
<evidence type="ECO:0000313" key="9">
    <source>
        <dbReference type="Proteomes" id="UP000274822"/>
    </source>
</evidence>
<dbReference type="GO" id="GO:0051213">
    <property type="term" value="F:dioxygenase activity"/>
    <property type="evidence" value="ECO:0007669"/>
    <property type="project" value="UniProtKB-KW"/>
</dbReference>
<evidence type="ECO:0000256" key="1">
    <source>
        <dbReference type="ARBA" id="ARBA00022723"/>
    </source>
</evidence>
<dbReference type="SUPFAM" id="SSF51197">
    <property type="entry name" value="Clavaminate synthase-like"/>
    <property type="match status" value="1"/>
</dbReference>
<feature type="compositionally biased region" description="Polar residues" evidence="6">
    <location>
        <begin position="201"/>
        <end position="218"/>
    </location>
</feature>
<dbReference type="GO" id="GO:0005634">
    <property type="term" value="C:nucleus"/>
    <property type="evidence" value="ECO:0007669"/>
    <property type="project" value="TreeGrafter"/>
</dbReference>
<evidence type="ECO:0000259" key="7">
    <source>
        <dbReference type="PROSITE" id="PS51471"/>
    </source>
</evidence>
<comment type="caution">
    <text evidence="8">The sequence shown here is derived from an EMBL/GenBank/DDBJ whole genome shotgun (WGS) entry which is preliminary data.</text>
</comment>
<feature type="domain" description="Fe2OG dioxygenase" evidence="7">
    <location>
        <begin position="297"/>
        <end position="427"/>
    </location>
</feature>
<comment type="cofactor">
    <cofactor evidence="5">
        <name>Fe(2+)</name>
        <dbReference type="ChEBI" id="CHEBI:29033"/>
    </cofactor>
    <text evidence="5">Binds 1 Fe(2+) ion per subunit.</text>
</comment>
<dbReference type="Proteomes" id="UP000274822">
    <property type="component" value="Unassembled WGS sequence"/>
</dbReference>
<dbReference type="PANTHER" id="PTHR16557:SF2">
    <property type="entry name" value="NUCLEIC ACID DIOXYGENASE ALKBH1"/>
    <property type="match status" value="1"/>
</dbReference>
<evidence type="ECO:0000256" key="5">
    <source>
        <dbReference type="PIRSR" id="PIRSR604574-2"/>
    </source>
</evidence>
<gene>
    <name evidence="8" type="ORF">BC938DRAFT_479306</name>
</gene>
<dbReference type="PANTHER" id="PTHR16557">
    <property type="entry name" value="ALKYLATED DNA REPAIR PROTEIN ALKB-RELATED"/>
    <property type="match status" value="1"/>
</dbReference>
<feature type="region of interest" description="Disordered" evidence="6">
    <location>
        <begin position="1"/>
        <end position="29"/>
    </location>
</feature>
<feature type="binding site" evidence="5">
    <location>
        <position position="320"/>
    </location>
    <ligand>
        <name>Fe cation</name>
        <dbReference type="ChEBI" id="CHEBI:24875"/>
        <note>catalytic</note>
    </ligand>
</feature>
<evidence type="ECO:0000256" key="4">
    <source>
        <dbReference type="ARBA" id="ARBA00023004"/>
    </source>
</evidence>
<dbReference type="Pfam" id="PF13532">
    <property type="entry name" value="2OG-FeII_Oxy_2"/>
    <property type="match status" value="1"/>
</dbReference>
<organism evidence="8 9">
    <name type="scientific">Jimgerdemannia flammicorona</name>
    <dbReference type="NCBI Taxonomy" id="994334"/>
    <lineage>
        <taxon>Eukaryota</taxon>
        <taxon>Fungi</taxon>
        <taxon>Fungi incertae sedis</taxon>
        <taxon>Mucoromycota</taxon>
        <taxon>Mucoromycotina</taxon>
        <taxon>Endogonomycetes</taxon>
        <taxon>Endogonales</taxon>
        <taxon>Endogonaceae</taxon>
        <taxon>Jimgerdemannia</taxon>
    </lineage>
</organism>